<keyword evidence="1" id="KW-0812">Transmembrane</keyword>
<evidence type="ECO:0008006" key="3">
    <source>
        <dbReference type="Google" id="ProtNLM"/>
    </source>
</evidence>
<sequence length="69" mass="8516">PFVHYLNIRNHIYLVKKHSDKFNFIGVLFYQFLKILFYSIYFILRLRFSKLKMVYRGLNDGINNKQIKK</sequence>
<accession>A0A382DVE0</accession>
<protein>
    <recommendedName>
        <fullName evidence="3">Glycosyltransferase family 2 protein</fullName>
    </recommendedName>
</protein>
<keyword evidence="1" id="KW-1133">Transmembrane helix</keyword>
<reference evidence="2" key="1">
    <citation type="submission" date="2018-05" db="EMBL/GenBank/DDBJ databases">
        <authorList>
            <person name="Lanie J.A."/>
            <person name="Ng W.-L."/>
            <person name="Kazmierczak K.M."/>
            <person name="Andrzejewski T.M."/>
            <person name="Davidsen T.M."/>
            <person name="Wayne K.J."/>
            <person name="Tettelin H."/>
            <person name="Glass J.I."/>
            <person name="Rusch D."/>
            <person name="Podicherti R."/>
            <person name="Tsui H.-C.T."/>
            <person name="Winkler M.E."/>
        </authorList>
    </citation>
    <scope>NUCLEOTIDE SEQUENCE</scope>
</reference>
<proteinExistence type="predicted"/>
<keyword evidence="1" id="KW-0472">Membrane</keyword>
<dbReference type="AlphaFoldDB" id="A0A382DVE0"/>
<feature type="transmembrane region" description="Helical" evidence="1">
    <location>
        <begin position="24"/>
        <end position="44"/>
    </location>
</feature>
<evidence type="ECO:0000256" key="1">
    <source>
        <dbReference type="SAM" id="Phobius"/>
    </source>
</evidence>
<organism evidence="2">
    <name type="scientific">marine metagenome</name>
    <dbReference type="NCBI Taxonomy" id="408172"/>
    <lineage>
        <taxon>unclassified sequences</taxon>
        <taxon>metagenomes</taxon>
        <taxon>ecological metagenomes</taxon>
    </lineage>
</organism>
<name>A0A382DVE0_9ZZZZ</name>
<dbReference type="EMBL" id="UINC01041170">
    <property type="protein sequence ID" value="SVB42072.1"/>
    <property type="molecule type" value="Genomic_DNA"/>
</dbReference>
<feature type="non-terminal residue" evidence="2">
    <location>
        <position position="1"/>
    </location>
</feature>
<evidence type="ECO:0000313" key="2">
    <source>
        <dbReference type="EMBL" id="SVB42072.1"/>
    </source>
</evidence>
<gene>
    <name evidence="2" type="ORF">METZ01_LOCUS194926</name>
</gene>